<keyword evidence="3" id="KW-0393">Immunoglobulin domain</keyword>
<feature type="compositionally biased region" description="Basic and acidic residues" evidence="4">
    <location>
        <begin position="322"/>
        <end position="335"/>
    </location>
</feature>
<accession>H0WL05</accession>
<evidence type="ECO:0000313" key="7">
    <source>
        <dbReference type="Ensembl" id="ENSOGAP00000002292.2"/>
    </source>
</evidence>
<dbReference type="GeneTree" id="ENSGT00940000162944"/>
<evidence type="ECO:0000256" key="2">
    <source>
        <dbReference type="ARBA" id="ARBA00023136"/>
    </source>
</evidence>
<dbReference type="InterPro" id="IPR013783">
    <property type="entry name" value="Ig-like_fold"/>
</dbReference>
<dbReference type="SUPFAM" id="SSF48726">
    <property type="entry name" value="Immunoglobulin"/>
    <property type="match status" value="2"/>
</dbReference>
<dbReference type="GO" id="GO:0001817">
    <property type="term" value="P:regulation of cytokine production"/>
    <property type="evidence" value="ECO:0007669"/>
    <property type="project" value="TreeGrafter"/>
</dbReference>
<reference evidence="8" key="1">
    <citation type="submission" date="2011-03" db="EMBL/GenBank/DDBJ databases">
        <title>Version 3 of the genome sequence of Otolemur garnettii (Bushbaby).</title>
        <authorList>
            <consortium name="The Broad Institute Genome Sequencing Platform"/>
            <person name="Di Palma F."/>
            <person name="Johnson J."/>
            <person name="Lander E.S."/>
            <person name="Lindblad-Toh K."/>
            <person name="Jaffe D.B."/>
            <person name="Gnerre S."/>
            <person name="MacCallum I."/>
            <person name="Przybylski D."/>
            <person name="Ribeiro F.J."/>
            <person name="Burton J.N."/>
            <person name="Walker B.J."/>
            <person name="Sharpe T."/>
            <person name="Hall G."/>
        </authorList>
    </citation>
    <scope>NUCLEOTIDE SEQUENCE [LARGE SCALE GENOMIC DNA]</scope>
</reference>
<dbReference type="HOGENOM" id="CLU_040810_1_1_1"/>
<feature type="region of interest" description="Disordered" evidence="4">
    <location>
        <begin position="312"/>
        <end position="350"/>
    </location>
</feature>
<dbReference type="InterPro" id="IPR007110">
    <property type="entry name" value="Ig-like_dom"/>
</dbReference>
<keyword evidence="2 5" id="KW-0472">Membrane</keyword>
<dbReference type="EMBL" id="AAQR03143321">
    <property type="status" value="NOT_ANNOTATED_CDS"/>
    <property type="molecule type" value="Genomic_DNA"/>
</dbReference>
<dbReference type="PROSITE" id="PS50835">
    <property type="entry name" value="IG_LIKE"/>
    <property type="match status" value="2"/>
</dbReference>
<keyword evidence="5" id="KW-1133">Transmembrane helix</keyword>
<dbReference type="FunFam" id="2.60.40.10:FF:001310">
    <property type="entry name" value="HERV-H LTR-associating 2"/>
    <property type="match status" value="1"/>
</dbReference>
<evidence type="ECO:0000256" key="5">
    <source>
        <dbReference type="SAM" id="Phobius"/>
    </source>
</evidence>
<sequence length="350" mass="39237">TWNILKLPTYLYIITNMTSTRHEGTGRAGCLPYTHTIAEWISRRLSLLDEGNYDCYVSTANGSTRNKVVLKVGAFLTPVMKYEKRNTSSFLICSVFSVYPRPVITWKTDSSTPVSEKNTGEIGPLGSFYINSTQNITGSNSSYECTIKNSLLKQTWMGRWTKEGGLHNKQGEHVSLSCQFGSNFSLLNQDFRVTWSRVENGMSSVLASYLSSSQKMIISEPRLSLNKELISQRDFSVNLINLRLLDSGEYLCNISSSKYTLLTIHTLHLELNQGTASQNRYQWIWAGLAIVVFLILAVSCYAVYNRSNTETKGHSYPADGVQPERSHVSTDERASNTDNAEENMPLLGSL</sequence>
<dbReference type="EMBL" id="AAQR03143320">
    <property type="status" value="NOT_ANNOTATED_CDS"/>
    <property type="molecule type" value="Genomic_DNA"/>
</dbReference>
<dbReference type="OMA" id="TIYEPRV"/>
<dbReference type="Pfam" id="PF07686">
    <property type="entry name" value="V-set"/>
    <property type="match status" value="1"/>
</dbReference>
<evidence type="ECO:0000259" key="6">
    <source>
        <dbReference type="PROSITE" id="PS50835"/>
    </source>
</evidence>
<dbReference type="PANTHER" id="PTHR24100">
    <property type="entry name" value="BUTYROPHILIN"/>
    <property type="match status" value="1"/>
</dbReference>
<feature type="domain" description="Ig-like" evidence="6">
    <location>
        <begin position="91"/>
        <end position="150"/>
    </location>
</feature>
<dbReference type="STRING" id="30611.ENSOGAP00000002292"/>
<comment type="subcellular location">
    <subcellularLocation>
        <location evidence="1">Membrane</location>
    </subcellularLocation>
</comment>
<evidence type="ECO:0000256" key="3">
    <source>
        <dbReference type="ARBA" id="ARBA00023319"/>
    </source>
</evidence>
<evidence type="ECO:0000256" key="4">
    <source>
        <dbReference type="SAM" id="MobiDB-lite"/>
    </source>
</evidence>
<proteinExistence type="predicted"/>
<dbReference type="GO" id="GO:0009897">
    <property type="term" value="C:external side of plasma membrane"/>
    <property type="evidence" value="ECO:0007669"/>
    <property type="project" value="TreeGrafter"/>
</dbReference>
<dbReference type="GO" id="GO:0050852">
    <property type="term" value="P:T cell receptor signaling pathway"/>
    <property type="evidence" value="ECO:0007669"/>
    <property type="project" value="TreeGrafter"/>
</dbReference>
<keyword evidence="8" id="KW-1185">Reference proteome</keyword>
<dbReference type="GO" id="GO:0005102">
    <property type="term" value="F:signaling receptor binding"/>
    <property type="evidence" value="ECO:0007669"/>
    <property type="project" value="TreeGrafter"/>
</dbReference>
<dbReference type="Gene3D" id="2.60.40.10">
    <property type="entry name" value="Immunoglobulins"/>
    <property type="match status" value="2"/>
</dbReference>
<name>H0WL05_OTOGA</name>
<feature type="transmembrane region" description="Helical" evidence="5">
    <location>
        <begin position="283"/>
        <end position="304"/>
    </location>
</feature>
<dbReference type="InterPro" id="IPR013106">
    <property type="entry name" value="Ig_V-set"/>
</dbReference>
<protein>
    <recommendedName>
        <fullName evidence="6">Ig-like domain-containing protein</fullName>
    </recommendedName>
</protein>
<reference evidence="7" key="2">
    <citation type="submission" date="2025-08" db="UniProtKB">
        <authorList>
            <consortium name="Ensembl"/>
        </authorList>
    </citation>
    <scope>IDENTIFICATION</scope>
</reference>
<dbReference type="FunCoup" id="H0WL05">
    <property type="interactions" value="11"/>
</dbReference>
<dbReference type="Ensembl" id="ENSOGAT00000002567.2">
    <property type="protein sequence ID" value="ENSOGAP00000002292.2"/>
    <property type="gene ID" value="ENSOGAG00000002564.2"/>
</dbReference>
<dbReference type="AlphaFoldDB" id="H0WL05"/>
<evidence type="ECO:0000313" key="8">
    <source>
        <dbReference type="Proteomes" id="UP000005225"/>
    </source>
</evidence>
<feature type="domain" description="Ig-like" evidence="6">
    <location>
        <begin position="170"/>
        <end position="263"/>
    </location>
</feature>
<dbReference type="InterPro" id="IPR036179">
    <property type="entry name" value="Ig-like_dom_sf"/>
</dbReference>
<dbReference type="InterPro" id="IPR050504">
    <property type="entry name" value="IgSF_BTN/MOG"/>
</dbReference>
<reference evidence="7" key="3">
    <citation type="submission" date="2025-09" db="UniProtKB">
        <authorList>
            <consortium name="Ensembl"/>
        </authorList>
    </citation>
    <scope>IDENTIFICATION</scope>
</reference>
<keyword evidence="5" id="KW-0812">Transmembrane</keyword>
<dbReference type="Proteomes" id="UP000005225">
    <property type="component" value="Unassembled WGS sequence"/>
</dbReference>
<dbReference type="eggNOG" id="ENOG502S3IN">
    <property type="taxonomic scope" value="Eukaryota"/>
</dbReference>
<dbReference type="PANTHER" id="PTHR24100:SF106">
    <property type="entry name" value="HERV-H LTR-ASSOCIATING PROTEIN 2"/>
    <property type="match status" value="1"/>
</dbReference>
<evidence type="ECO:0000256" key="1">
    <source>
        <dbReference type="ARBA" id="ARBA00004370"/>
    </source>
</evidence>
<organism evidence="7 8">
    <name type="scientific">Otolemur garnettii</name>
    <name type="common">Small-eared galago</name>
    <name type="synonym">Garnett's greater bushbaby</name>
    <dbReference type="NCBI Taxonomy" id="30611"/>
    <lineage>
        <taxon>Eukaryota</taxon>
        <taxon>Metazoa</taxon>
        <taxon>Chordata</taxon>
        <taxon>Craniata</taxon>
        <taxon>Vertebrata</taxon>
        <taxon>Euteleostomi</taxon>
        <taxon>Mammalia</taxon>
        <taxon>Eutheria</taxon>
        <taxon>Euarchontoglires</taxon>
        <taxon>Primates</taxon>
        <taxon>Strepsirrhini</taxon>
        <taxon>Lorisiformes</taxon>
        <taxon>Galagidae</taxon>
        <taxon>Otolemur</taxon>
    </lineage>
</organism>
<dbReference type="FunFam" id="2.60.40.10:FF:001051">
    <property type="entry name" value="HERV-H LTR-associating 2"/>
    <property type="match status" value="1"/>
</dbReference>
<dbReference type="InParanoid" id="H0WL05"/>